<dbReference type="STRING" id="438753.AZC_4633"/>
<protein>
    <submittedName>
        <fullName evidence="10">Alg9-like mannosyltransferase</fullName>
    </submittedName>
</protein>
<dbReference type="eggNOG" id="COG1807">
    <property type="taxonomic scope" value="Bacteria"/>
</dbReference>
<evidence type="ECO:0000256" key="7">
    <source>
        <dbReference type="ARBA" id="ARBA00022989"/>
    </source>
</evidence>
<name>A8HZV8_AZOC5</name>
<evidence type="ECO:0000313" key="10">
    <source>
        <dbReference type="EMBL" id="BAF90631.1"/>
    </source>
</evidence>
<feature type="transmembrane region" description="Helical" evidence="9">
    <location>
        <begin position="373"/>
        <end position="396"/>
    </location>
</feature>
<dbReference type="Proteomes" id="UP000000270">
    <property type="component" value="Chromosome"/>
</dbReference>
<feature type="transmembrane region" description="Helical" evidence="9">
    <location>
        <begin position="147"/>
        <end position="166"/>
    </location>
</feature>
<feature type="transmembrane region" description="Helical" evidence="9">
    <location>
        <begin position="35"/>
        <end position="57"/>
    </location>
</feature>
<reference evidence="10 11" key="5">
    <citation type="journal article" date="2010" name="Appl. Environ. Microbiol.">
        <title>phrR-like gene praR of Azorhizobium caulinodans ORS571 is essential for symbiosis with Sesbania rostrata and is involved in expression of reb genes.</title>
        <authorList>
            <person name="Akiba N."/>
            <person name="Aono T."/>
            <person name="Toyazaki H."/>
            <person name="Sato S."/>
            <person name="Oyaizu H."/>
        </authorList>
    </citation>
    <scope>NUCLEOTIDE SEQUENCE [LARGE SCALE GENOMIC DNA]</scope>
    <source>
        <strain evidence="11">ATCC 43989 / DSM 5975 / JCM 20966 / LMG 6465 / NBRC 14845 / NCIMB 13405 / ORS 571</strain>
    </source>
</reference>
<reference evidence="11" key="2">
    <citation type="submission" date="2007-04" db="EMBL/GenBank/DDBJ databases">
        <title>Complete genome sequence of the nitrogen-fixing bacterium Azorhizobium caulinodans ORS571.</title>
        <authorList>
            <person name="Lee K.B."/>
            <person name="Backer P.D."/>
            <person name="Aono T."/>
            <person name="Liu C.T."/>
            <person name="Suzuki S."/>
            <person name="Suzuki T."/>
            <person name="Kaneko T."/>
            <person name="Yamada M."/>
            <person name="Tabata S."/>
            <person name="Kupfer D.M."/>
            <person name="Najar F.Z."/>
            <person name="Wiley G.B."/>
            <person name="Roe B."/>
            <person name="Binnewies T."/>
            <person name="Ussery D."/>
            <person name="Vereecke D."/>
            <person name="Gevers D."/>
            <person name="Holsters M."/>
            <person name="Oyaizu H."/>
        </authorList>
    </citation>
    <scope>NUCLEOTIDE SEQUENCE [LARGE SCALE GENOMIC DNA]</scope>
    <source>
        <strain evidence="11">ATCC 43989 / DSM 5975 / JCM 20966 / LMG 6465 / NBRC 14845 / NCIMB 13405 / ORS 571</strain>
    </source>
</reference>
<dbReference type="AlphaFoldDB" id="A8HZV8"/>
<evidence type="ECO:0000313" key="11">
    <source>
        <dbReference type="Proteomes" id="UP000000270"/>
    </source>
</evidence>
<feature type="transmembrane region" description="Helical" evidence="9">
    <location>
        <begin position="202"/>
        <end position="227"/>
    </location>
</feature>
<evidence type="ECO:0000256" key="6">
    <source>
        <dbReference type="ARBA" id="ARBA00022824"/>
    </source>
</evidence>
<dbReference type="KEGG" id="azc:AZC_4633"/>
<dbReference type="GO" id="GO:0012505">
    <property type="term" value="C:endomembrane system"/>
    <property type="evidence" value="ECO:0007669"/>
    <property type="project" value="UniProtKB-SubCell"/>
</dbReference>
<reference evidence="10 11" key="1">
    <citation type="journal article" date="2007" name="Appl. Environ. Microbiol.">
        <title>Rhizobial factors required for stem nodule maturation and maintenance in Sesbania rostrata-Azorhizobium caulinodans ORS571 symbiosis.</title>
        <authorList>
            <person name="Suzuki S."/>
            <person name="Aono T."/>
            <person name="Lee KB."/>
            <person name="Suzuki T."/>
            <person name="Liu CT."/>
            <person name="Miwa H."/>
            <person name="Wakao S."/>
            <person name="Iki T."/>
            <person name="Oyaizu H."/>
        </authorList>
    </citation>
    <scope>NUCLEOTIDE SEQUENCE [LARGE SCALE GENOMIC DNA]</scope>
    <source>
        <strain evidence="11">ATCC 43989 / DSM 5975 / JCM 20966 / LMG 6465 / NBRC 14845 / NCIMB 13405 / ORS 571</strain>
    </source>
</reference>
<dbReference type="InterPro" id="IPR005599">
    <property type="entry name" value="GPI_mannosylTrfase"/>
</dbReference>
<keyword evidence="7 9" id="KW-1133">Transmembrane helix</keyword>
<feature type="transmembrane region" description="Helical" evidence="9">
    <location>
        <begin position="290"/>
        <end position="311"/>
    </location>
</feature>
<keyword evidence="11" id="KW-1185">Reference proteome</keyword>
<dbReference type="HOGENOM" id="CLU_040160_0_0_5"/>
<gene>
    <name evidence="10" type="ordered locus">AZC_4633</name>
</gene>
<reference evidence="10 11" key="4">
    <citation type="journal article" date="2009" name="Appl. Environ. Microbiol.">
        <title>Comparative genome-wide transcriptional profiling of Azorhizobium caulinodans ORS571 grown under free-living and symbiotic conditions.</title>
        <authorList>
            <person name="Tsukada S."/>
            <person name="Aono T."/>
            <person name="Akiba N."/>
            <person name="Lee KB."/>
            <person name="Liu CT."/>
            <person name="Toyazaki H."/>
            <person name="Oyaizu H."/>
        </authorList>
    </citation>
    <scope>NUCLEOTIDE SEQUENCE [LARGE SCALE GENOMIC DNA]</scope>
    <source>
        <strain evidence="11">ATCC 43989 / DSM 5975 / JCM 20966 / LMG 6465 / NBRC 14845 / NCIMB 13405 / ORS 571</strain>
    </source>
</reference>
<dbReference type="CAZy" id="GT22">
    <property type="family name" value="Glycosyltransferase Family 22"/>
</dbReference>
<evidence type="ECO:0000256" key="4">
    <source>
        <dbReference type="ARBA" id="ARBA00022679"/>
    </source>
</evidence>
<reference evidence="10 11" key="6">
    <citation type="journal article" date="2011" name="Appl. Environ. Microbiol.">
        <title>Involvement of the azorhizobial chromosome partition gene (parA) in the onset of bacteroid differentiation during Sesbania rostrata stem nodule development.</title>
        <authorList>
            <person name="Liu CT."/>
            <person name="Lee KB."/>
            <person name="Wang YS."/>
            <person name="Peng MH."/>
            <person name="Lee KT."/>
            <person name="Suzuki S."/>
            <person name="Suzuki T."/>
            <person name="Oyaizu H."/>
        </authorList>
    </citation>
    <scope>NUCLEOTIDE SEQUENCE [LARGE SCALE GENOMIC DNA]</scope>
    <source>
        <strain evidence="11">ATCC 43989 / DSM 5975 / JCM 20966 / LMG 6465 / NBRC 14845 / NCIMB 13405 / ORS 571</strain>
    </source>
</reference>
<reference evidence="10 11" key="3">
    <citation type="journal article" date="2008" name="BMC Genomics">
        <title>The genome of the versatile nitrogen fixer Azorhizobium caulinodans ORS571.</title>
        <authorList>
            <person name="Lee KB."/>
            <person name="Backer P.D."/>
            <person name="Aono T."/>
            <person name="Liu CT."/>
            <person name="Suzuki S."/>
            <person name="Suzuki T."/>
            <person name="Kaneko T."/>
            <person name="Yamada M."/>
            <person name="Tabata S."/>
            <person name="Kupfer D.M."/>
            <person name="Najar F.Z."/>
            <person name="Wiley G.B."/>
            <person name="Roe B."/>
            <person name="Binnewies T.T."/>
            <person name="Ussery D.W."/>
            <person name="D'Haeze W."/>
            <person name="Herder J.D."/>
            <person name="Gevers D."/>
            <person name="Vereecke D."/>
            <person name="Holsters M."/>
            <person name="Oyaizu H."/>
        </authorList>
    </citation>
    <scope>NUCLEOTIDE SEQUENCE [LARGE SCALE GENOMIC DNA]</scope>
    <source>
        <strain evidence="11">ATCC 43989 / DSM 5975 / JCM 20966 / LMG 6465 / NBRC 14845 / NCIMB 13405 / ORS 571</strain>
    </source>
</reference>
<keyword evidence="5 9" id="KW-0812">Transmembrane</keyword>
<dbReference type="Pfam" id="PF03901">
    <property type="entry name" value="Glyco_transf_22"/>
    <property type="match status" value="1"/>
</dbReference>
<feature type="transmembrane region" description="Helical" evidence="9">
    <location>
        <begin position="173"/>
        <end position="190"/>
    </location>
</feature>
<evidence type="ECO:0000256" key="3">
    <source>
        <dbReference type="ARBA" id="ARBA00022676"/>
    </source>
</evidence>
<keyword evidence="4 10" id="KW-0808">Transferase</keyword>
<feature type="transmembrane region" description="Helical" evidence="9">
    <location>
        <begin position="318"/>
        <end position="335"/>
    </location>
</feature>
<proteinExistence type="predicted"/>
<accession>A8HZV8</accession>
<evidence type="ECO:0000256" key="1">
    <source>
        <dbReference type="ARBA" id="ARBA00004127"/>
    </source>
</evidence>
<keyword evidence="8 9" id="KW-0472">Membrane</keyword>
<keyword evidence="3 10" id="KW-0328">Glycosyltransferase</keyword>
<dbReference type="PANTHER" id="PTHR22760">
    <property type="entry name" value="GLYCOSYLTRANSFERASE"/>
    <property type="match status" value="1"/>
</dbReference>
<dbReference type="GO" id="GO:0000030">
    <property type="term" value="F:mannosyltransferase activity"/>
    <property type="evidence" value="ECO:0007669"/>
    <property type="project" value="TreeGrafter"/>
</dbReference>
<evidence type="ECO:0000256" key="8">
    <source>
        <dbReference type="ARBA" id="ARBA00023136"/>
    </source>
</evidence>
<comment type="subcellular location">
    <subcellularLocation>
        <location evidence="1">Endomembrane system</location>
        <topology evidence="1">Multi-pass membrane protein</topology>
    </subcellularLocation>
    <subcellularLocation>
        <location evidence="2">Endoplasmic reticulum membrane</location>
    </subcellularLocation>
</comment>
<keyword evidence="6" id="KW-0256">Endoplasmic reticulum</keyword>
<evidence type="ECO:0000256" key="5">
    <source>
        <dbReference type="ARBA" id="ARBA00022692"/>
    </source>
</evidence>
<feature type="transmembrane region" description="Helical" evidence="9">
    <location>
        <begin position="341"/>
        <end position="361"/>
    </location>
</feature>
<evidence type="ECO:0000256" key="2">
    <source>
        <dbReference type="ARBA" id="ARBA00004586"/>
    </source>
</evidence>
<organism evidence="10 11">
    <name type="scientific">Azorhizobium caulinodans (strain ATCC 43989 / DSM 5975 / JCM 20966 / LMG 6465 / NBRC 14845 / NCIMB 13405 / ORS 571)</name>
    <dbReference type="NCBI Taxonomy" id="438753"/>
    <lineage>
        <taxon>Bacteria</taxon>
        <taxon>Pseudomonadati</taxon>
        <taxon>Pseudomonadota</taxon>
        <taxon>Alphaproteobacteria</taxon>
        <taxon>Hyphomicrobiales</taxon>
        <taxon>Xanthobacteraceae</taxon>
        <taxon>Azorhizobium</taxon>
    </lineage>
</organism>
<feature type="transmembrane region" description="Helical" evidence="9">
    <location>
        <begin position="118"/>
        <end position="141"/>
    </location>
</feature>
<evidence type="ECO:0000256" key="9">
    <source>
        <dbReference type="SAM" id="Phobius"/>
    </source>
</evidence>
<dbReference type="EMBL" id="AP009384">
    <property type="protein sequence ID" value="BAF90631.1"/>
    <property type="molecule type" value="Genomic_DNA"/>
</dbReference>
<sequence length="528" mass="57065">MLFITGAPAGWFMQRQSSSDLSASGEDRTRLPASMMLVLAGLILTSYAAKLVVFWLAPNMSYADVTFQYLEQAHRLMYGRGLLPWEFVSGARPWLVPGLIWPGMEAARLLGGQAQAQIFGAAAVCSLMSLLVIPPAFLWGWRHAGSVGAVVCGALAAYWFETVYYAGQPLQDTIATFLLVPGVYLAYPDGPARSFRRLVHAGLWLGAALAFRIQLGPIVLLVGVWVARLDIRRYAAFVLGGIGPLLFLGLLDWATWGMPFQSIIKYVKYQSSSIGETGEGRFGFVPWYHYPGWILAYWSGAFALIVLTALAAVKRLPLLLAIPLFNLAVLETIAMKHPRYLYPGVPFVLVLAGIGGSLLALRLWEGRVPRWRIAAIGAVFVALTSGLLGGFGYFAATFSLGRGTILATRAVNADAQSCGLAIAPGSSWWLSGGYVYLNADKGLYGITAADPDFKAKSAAFNYILTTTELPGEPMEDFTGTGYEKIACYANGTRGPACLWRRPGTCDAKAAAPLKASLPPWLDEAKGRP</sequence>
<feature type="transmembrane region" description="Helical" evidence="9">
    <location>
        <begin position="234"/>
        <end position="256"/>
    </location>
</feature>